<dbReference type="EMBL" id="GBZX01001055">
    <property type="protein sequence ID" value="JAG91685.1"/>
    <property type="molecule type" value="mRNA"/>
</dbReference>
<name>A0A0C9R3X9_AMBAM</name>
<accession>A0A0C9R3X9</accession>
<proteinExistence type="evidence at transcript level"/>
<protein>
    <submittedName>
        <fullName evidence="2">Putative secreted protein</fullName>
    </submittedName>
</protein>
<dbReference type="AlphaFoldDB" id="A0A0C9R3X9"/>
<keyword evidence="1" id="KW-0732">Signal</keyword>
<feature type="chain" id="PRO_5002201537" evidence="1">
    <location>
        <begin position="23"/>
        <end position="103"/>
    </location>
</feature>
<sequence length="103" mass="11893">MRFPICAALLLASSLLRCSVEACRHDEKWFFCPREGTPNDDLCPGLWRRTCAWLSIQCGCLKGTYRHENGSCVLKHFCHSSDGYKNVHRVFPTRRKPSLRHRG</sequence>
<organism evidence="2">
    <name type="scientific">Amblyomma americanum</name>
    <name type="common">Lone star tick</name>
    <dbReference type="NCBI Taxonomy" id="6943"/>
    <lineage>
        <taxon>Eukaryota</taxon>
        <taxon>Metazoa</taxon>
        <taxon>Ecdysozoa</taxon>
        <taxon>Arthropoda</taxon>
        <taxon>Chelicerata</taxon>
        <taxon>Arachnida</taxon>
        <taxon>Acari</taxon>
        <taxon>Parasitiformes</taxon>
        <taxon>Ixodida</taxon>
        <taxon>Ixodoidea</taxon>
        <taxon>Ixodidae</taxon>
        <taxon>Amblyomminae</taxon>
        <taxon>Amblyomma</taxon>
    </lineage>
</organism>
<reference evidence="2" key="1">
    <citation type="journal article" date="2015" name="PLoS ONE">
        <title>An Insight into the Sialome of the Lone Star Tick, Amblyomma americanum, with a Glimpse on Its Time Dependent Gene Expression.</title>
        <authorList>
            <person name="Karim S."/>
            <person name="Ribeiro J.M."/>
        </authorList>
    </citation>
    <scope>NUCLEOTIDE SEQUENCE</scope>
    <source>
        <tissue evidence="2">Salivary gland</tissue>
    </source>
</reference>
<feature type="signal peptide" evidence="1">
    <location>
        <begin position="1"/>
        <end position="22"/>
    </location>
</feature>
<evidence type="ECO:0000256" key="1">
    <source>
        <dbReference type="SAM" id="SignalP"/>
    </source>
</evidence>
<evidence type="ECO:0000313" key="2">
    <source>
        <dbReference type="EMBL" id="JAG91685.1"/>
    </source>
</evidence>